<sequence>MKKMTEIRCNSNDPLFDKTNMLKKEFPSDWRRIRYFTLLIVQSAPFQGEEMAILEQQVCEIIKNAIKHGNKCDLTKKITVYYSFSSSHAHLIVEDEGEGFKELEKWNEFNKNRRRALEANDLKVLADYVSFKTEESASDDGGNALFAALEFWNEGIAFNEKRNSIAMYKTYPQK</sequence>
<dbReference type="Pfam" id="PF13581">
    <property type="entry name" value="HATPase_c_2"/>
    <property type="match status" value="1"/>
</dbReference>
<keyword evidence="3" id="KW-0067">ATP-binding</keyword>
<reference evidence="3" key="1">
    <citation type="submission" date="2020-05" db="EMBL/GenBank/DDBJ databases">
        <authorList>
            <person name="Zeng H."/>
            <person name="Chan Y.K."/>
            <person name="Watt R.M."/>
        </authorList>
    </citation>
    <scope>NUCLEOTIDE SEQUENCE</scope>
    <source>
        <strain evidence="3">ATCC 700770</strain>
        <strain evidence="2">ATCC 700773</strain>
    </source>
</reference>
<dbReference type="EMBL" id="CP054257">
    <property type="protein sequence ID" value="QTQ12901.1"/>
    <property type="molecule type" value="Genomic_DNA"/>
</dbReference>
<evidence type="ECO:0000313" key="3">
    <source>
        <dbReference type="EMBL" id="QTQ15129.1"/>
    </source>
</evidence>
<gene>
    <name evidence="2" type="ORF">HRI96_07050</name>
    <name evidence="3" type="ORF">HRQ91_04815</name>
</gene>
<dbReference type="InterPro" id="IPR003594">
    <property type="entry name" value="HATPase_dom"/>
</dbReference>
<evidence type="ECO:0000259" key="1">
    <source>
        <dbReference type="Pfam" id="PF13581"/>
    </source>
</evidence>
<name>A0A975F7B6_9SPIR</name>
<evidence type="ECO:0000313" key="4">
    <source>
        <dbReference type="Proteomes" id="UP000671908"/>
    </source>
</evidence>
<dbReference type="AlphaFoldDB" id="A0A975F7B6"/>
<dbReference type="KEGG" id="tpav:HRQ91_04815"/>
<dbReference type="SUPFAM" id="SSF55874">
    <property type="entry name" value="ATPase domain of HSP90 chaperone/DNA topoisomerase II/histidine kinase"/>
    <property type="match status" value="1"/>
</dbReference>
<evidence type="ECO:0000313" key="2">
    <source>
        <dbReference type="EMBL" id="QTQ12901.1"/>
    </source>
</evidence>
<dbReference type="InterPro" id="IPR036890">
    <property type="entry name" value="HATPase_C_sf"/>
</dbReference>
<reference evidence="3 4" key="2">
    <citation type="journal article" date="2021" name="Microbiol. Resour. Announc.">
        <title>Complete Genome Sequences of Three Human Oral Treponema parvum Isolates.</title>
        <authorList>
            <person name="Zeng H."/>
            <person name="Watt R.M."/>
        </authorList>
    </citation>
    <scope>NUCLEOTIDE SEQUENCE [LARGE SCALE GENOMIC DNA]</scope>
    <source>
        <strain evidence="3 4">ATCC 700770</strain>
        <strain evidence="2">ATCC 700773</strain>
    </source>
</reference>
<dbReference type="Gene3D" id="3.30.565.10">
    <property type="entry name" value="Histidine kinase-like ATPase, C-terminal domain"/>
    <property type="match status" value="1"/>
</dbReference>
<dbReference type="EMBL" id="CP054142">
    <property type="protein sequence ID" value="QTQ15129.1"/>
    <property type="molecule type" value="Genomic_DNA"/>
</dbReference>
<dbReference type="RefSeq" id="WP_210118650.1">
    <property type="nucleotide sequence ID" value="NZ_CP054142.1"/>
</dbReference>
<dbReference type="GO" id="GO:0005524">
    <property type="term" value="F:ATP binding"/>
    <property type="evidence" value="ECO:0007669"/>
    <property type="project" value="UniProtKB-KW"/>
</dbReference>
<proteinExistence type="predicted"/>
<accession>A0A975F7B6</accession>
<feature type="domain" description="Histidine kinase/HSP90-like ATPase" evidence="1">
    <location>
        <begin position="33"/>
        <end position="108"/>
    </location>
</feature>
<keyword evidence="4" id="KW-1185">Reference proteome</keyword>
<organism evidence="3 4">
    <name type="scientific">Treponema parvum</name>
    <dbReference type="NCBI Taxonomy" id="138851"/>
    <lineage>
        <taxon>Bacteria</taxon>
        <taxon>Pseudomonadati</taxon>
        <taxon>Spirochaetota</taxon>
        <taxon>Spirochaetia</taxon>
        <taxon>Spirochaetales</taxon>
        <taxon>Treponemataceae</taxon>
        <taxon>Treponema</taxon>
    </lineage>
</organism>
<dbReference type="Proteomes" id="UP000671908">
    <property type="component" value="Chromosome"/>
</dbReference>
<protein>
    <submittedName>
        <fullName evidence="3">ATP-binding protein</fullName>
    </submittedName>
</protein>
<dbReference type="Proteomes" id="UP000671995">
    <property type="component" value="Chromosome"/>
</dbReference>
<keyword evidence="3" id="KW-0547">Nucleotide-binding</keyword>